<dbReference type="AlphaFoldDB" id="A0A2A5T0Q7"/>
<evidence type="ECO:0000313" key="1">
    <source>
        <dbReference type="EMBL" id="PCS21743.1"/>
    </source>
</evidence>
<dbReference type="EMBL" id="NBYY01000031">
    <property type="protein sequence ID" value="PCS21743.1"/>
    <property type="molecule type" value="Genomic_DNA"/>
</dbReference>
<keyword evidence="2" id="KW-1185">Reference proteome</keyword>
<reference evidence="2" key="1">
    <citation type="submission" date="2017-04" db="EMBL/GenBank/DDBJ databases">
        <title>Genome evolution of the luminous symbionts of deep sea anglerfish.</title>
        <authorList>
            <person name="Hendry T.A."/>
        </authorList>
    </citation>
    <scope>NUCLEOTIDE SEQUENCE [LARGE SCALE GENOMIC DNA]</scope>
</reference>
<comment type="caution">
    <text evidence="1">The sequence shown here is derived from an EMBL/GenBank/DDBJ whole genome shotgun (WGS) entry which is preliminary data.</text>
</comment>
<protein>
    <submittedName>
        <fullName evidence="1">Uncharacterized protein</fullName>
    </submittedName>
</protein>
<sequence length="51" mass="5934">MEFMHGILDVSKQENAHQIYHKDAAKDLAGLRYMAFSLLRTEVIKINVQMK</sequence>
<evidence type="ECO:0000313" key="2">
    <source>
        <dbReference type="Proteomes" id="UP000219020"/>
    </source>
</evidence>
<name>A0A2A5T0Q7_9GAMM</name>
<proteinExistence type="predicted"/>
<organism evidence="1 2">
    <name type="scientific">Candidatus Enterovibrio escicola</name>
    <dbReference type="NCBI Taxonomy" id="1927127"/>
    <lineage>
        <taxon>Bacteria</taxon>
        <taxon>Pseudomonadati</taxon>
        <taxon>Pseudomonadota</taxon>
        <taxon>Gammaproteobacteria</taxon>
        <taxon>Vibrionales</taxon>
        <taxon>Vibrionaceae</taxon>
        <taxon>Enterovibrio</taxon>
    </lineage>
</organism>
<gene>
    <name evidence="1" type="ORF">BTN49_2755</name>
</gene>
<accession>A0A2A5T0Q7</accession>
<dbReference type="Proteomes" id="UP000219020">
    <property type="component" value="Unassembled WGS sequence"/>
</dbReference>